<dbReference type="InterPro" id="IPR036291">
    <property type="entry name" value="NAD(P)-bd_dom_sf"/>
</dbReference>
<dbReference type="InterPro" id="IPR006139">
    <property type="entry name" value="D-isomer_2_OHA_DH_cat_dom"/>
</dbReference>
<evidence type="ECO:0000256" key="4">
    <source>
        <dbReference type="RuleBase" id="RU003719"/>
    </source>
</evidence>
<dbReference type="EMBL" id="JAVREV010000013">
    <property type="protein sequence ID" value="MDT0445412.1"/>
    <property type="molecule type" value="Genomic_DNA"/>
</dbReference>
<dbReference type="PANTHER" id="PTHR43761">
    <property type="entry name" value="D-ISOMER SPECIFIC 2-HYDROXYACID DEHYDROGENASE FAMILY PROTEIN (AFU_ORTHOLOGUE AFUA_1G13630)"/>
    <property type="match status" value="1"/>
</dbReference>
<dbReference type="SUPFAM" id="SSF52283">
    <property type="entry name" value="Formate/glycerate dehydrogenase catalytic domain-like"/>
    <property type="match status" value="1"/>
</dbReference>
<dbReference type="Gene3D" id="3.40.50.720">
    <property type="entry name" value="NAD(P)-binding Rossmann-like Domain"/>
    <property type="match status" value="2"/>
</dbReference>
<keyword evidence="2 4" id="KW-0560">Oxidoreductase</keyword>
<evidence type="ECO:0000259" key="5">
    <source>
        <dbReference type="Pfam" id="PF00389"/>
    </source>
</evidence>
<dbReference type="Proteomes" id="UP001183615">
    <property type="component" value="Unassembled WGS sequence"/>
</dbReference>
<dbReference type="InterPro" id="IPR006140">
    <property type="entry name" value="D-isomer_DH_NAD-bd"/>
</dbReference>
<reference evidence="8" key="1">
    <citation type="submission" date="2023-07" db="EMBL/GenBank/DDBJ databases">
        <title>30 novel species of actinomycetes from the DSMZ collection.</title>
        <authorList>
            <person name="Nouioui I."/>
        </authorList>
    </citation>
    <scope>NUCLEOTIDE SEQUENCE [LARGE SCALE GENOMIC DNA]</scope>
    <source>
        <strain evidence="8">DSM 41886</strain>
    </source>
</reference>
<keyword evidence="3" id="KW-0520">NAD</keyword>
<proteinExistence type="inferred from homology"/>
<dbReference type="Pfam" id="PF00389">
    <property type="entry name" value="2-Hacid_dh"/>
    <property type="match status" value="1"/>
</dbReference>
<comment type="caution">
    <text evidence="7">The sequence shown here is derived from an EMBL/GenBank/DDBJ whole genome shotgun (WGS) entry which is preliminary data.</text>
</comment>
<evidence type="ECO:0000313" key="8">
    <source>
        <dbReference type="Proteomes" id="UP001183615"/>
    </source>
</evidence>
<dbReference type="RefSeq" id="WP_311619616.1">
    <property type="nucleotide sequence ID" value="NZ_JAVREV010000013.1"/>
</dbReference>
<sequence>MGTDRVLGELLDEIAGQLAARGHRVVRAADPRNVEDGPLDALVLTSRTPVGPSFLDRHPELRGVVFASSGVNSIDVTDATRRGVVVANGATPENYGSMAEATIMLALALRLRLPDRLAALAERRPRPRPAELDSHSLRGATLGLIGFGRIAREVCTRLAGWGTGPILSHTRTPRPGAWPQVDFCSLDRCLTEADIVSIHLPLNDATRGLIGAPELRRMQRGAVLINTSRGGIVDEVALSDALHRGHIAGAAIDTFAVEPLPADSPLRGAPNAILTDHVVGHTVEMYGSLVPAAVENAECILRGERPPYLVNPDALSYSKEGVT</sequence>
<evidence type="ECO:0000256" key="2">
    <source>
        <dbReference type="ARBA" id="ARBA00023002"/>
    </source>
</evidence>
<name>A0ABU2S8W5_9ACTN</name>
<dbReference type="PANTHER" id="PTHR43761:SF1">
    <property type="entry name" value="D-ISOMER SPECIFIC 2-HYDROXYACID DEHYDROGENASE CATALYTIC DOMAIN-CONTAINING PROTEIN-RELATED"/>
    <property type="match status" value="1"/>
</dbReference>
<accession>A0ABU2S8W5</accession>
<feature type="domain" description="D-isomer specific 2-hydroxyacid dehydrogenase catalytic" evidence="5">
    <location>
        <begin position="39"/>
        <end position="311"/>
    </location>
</feature>
<feature type="domain" description="D-isomer specific 2-hydroxyacid dehydrogenase NAD-binding" evidence="6">
    <location>
        <begin position="104"/>
        <end position="278"/>
    </location>
</feature>
<evidence type="ECO:0000313" key="7">
    <source>
        <dbReference type="EMBL" id="MDT0445412.1"/>
    </source>
</evidence>
<evidence type="ECO:0000256" key="1">
    <source>
        <dbReference type="ARBA" id="ARBA00005854"/>
    </source>
</evidence>
<dbReference type="Pfam" id="PF02826">
    <property type="entry name" value="2-Hacid_dh_C"/>
    <property type="match status" value="1"/>
</dbReference>
<evidence type="ECO:0000256" key="3">
    <source>
        <dbReference type="ARBA" id="ARBA00023027"/>
    </source>
</evidence>
<dbReference type="InterPro" id="IPR050418">
    <property type="entry name" value="D-iso_2-hydroxyacid_DH_PdxB"/>
</dbReference>
<dbReference type="SUPFAM" id="SSF51735">
    <property type="entry name" value="NAD(P)-binding Rossmann-fold domains"/>
    <property type="match status" value="1"/>
</dbReference>
<gene>
    <name evidence="7" type="ORF">RM779_22840</name>
</gene>
<evidence type="ECO:0000259" key="6">
    <source>
        <dbReference type="Pfam" id="PF02826"/>
    </source>
</evidence>
<organism evidence="7 8">
    <name type="scientific">Streptomyces johnsoniae</name>
    <dbReference type="NCBI Taxonomy" id="3075532"/>
    <lineage>
        <taxon>Bacteria</taxon>
        <taxon>Bacillati</taxon>
        <taxon>Actinomycetota</taxon>
        <taxon>Actinomycetes</taxon>
        <taxon>Kitasatosporales</taxon>
        <taxon>Streptomycetaceae</taxon>
        <taxon>Streptomyces</taxon>
    </lineage>
</organism>
<protein>
    <submittedName>
        <fullName evidence="7">NAD(P)-dependent oxidoreductase</fullName>
    </submittedName>
</protein>
<dbReference type="InterPro" id="IPR029753">
    <property type="entry name" value="D-isomer_DH_CS"/>
</dbReference>
<keyword evidence="8" id="KW-1185">Reference proteome</keyword>
<comment type="similarity">
    <text evidence="1 4">Belongs to the D-isomer specific 2-hydroxyacid dehydrogenase family.</text>
</comment>
<dbReference type="PROSITE" id="PS00671">
    <property type="entry name" value="D_2_HYDROXYACID_DH_3"/>
    <property type="match status" value="1"/>
</dbReference>